<reference evidence="2" key="1">
    <citation type="submission" date="2020-07" db="EMBL/GenBank/DDBJ databases">
        <title>Multicomponent nature underlies the extraordinary mechanical properties of spider dragline silk.</title>
        <authorList>
            <person name="Kono N."/>
            <person name="Nakamura H."/>
            <person name="Mori M."/>
            <person name="Yoshida Y."/>
            <person name="Ohtoshi R."/>
            <person name="Malay A.D."/>
            <person name="Moran D.A.P."/>
            <person name="Tomita M."/>
            <person name="Numata K."/>
            <person name="Arakawa K."/>
        </authorList>
    </citation>
    <scope>NUCLEOTIDE SEQUENCE</scope>
</reference>
<protein>
    <submittedName>
        <fullName evidence="2">Uncharacterized protein</fullName>
    </submittedName>
</protein>
<evidence type="ECO:0000313" key="3">
    <source>
        <dbReference type="Proteomes" id="UP000887116"/>
    </source>
</evidence>
<organism evidence="2 3">
    <name type="scientific">Trichonephila clavata</name>
    <name type="common">Joro spider</name>
    <name type="synonym">Nephila clavata</name>
    <dbReference type="NCBI Taxonomy" id="2740835"/>
    <lineage>
        <taxon>Eukaryota</taxon>
        <taxon>Metazoa</taxon>
        <taxon>Ecdysozoa</taxon>
        <taxon>Arthropoda</taxon>
        <taxon>Chelicerata</taxon>
        <taxon>Arachnida</taxon>
        <taxon>Araneae</taxon>
        <taxon>Araneomorphae</taxon>
        <taxon>Entelegynae</taxon>
        <taxon>Araneoidea</taxon>
        <taxon>Nephilidae</taxon>
        <taxon>Trichonephila</taxon>
    </lineage>
</organism>
<evidence type="ECO:0000313" key="2">
    <source>
        <dbReference type="EMBL" id="GFQ96019.1"/>
    </source>
</evidence>
<name>A0A8X6L4C1_TRICU</name>
<sequence>MSYSSIQIQPIIIGKTPRRPHSFLTQSQDGSSIDHHESQRPRPSAGLSHVTKWRDAWTACFYRGGRIFSHKFEKFSSCVLASGSPFSTGFLETLFTLEAIRSLFYYCNEPNGPKEIFTCTWIPLSGRTMNDLFTFFSICTTLTRFGGTTVIM</sequence>
<gene>
    <name evidence="2" type="ORF">TNCT_326951</name>
</gene>
<accession>A0A8X6L4C1</accession>
<comment type="caution">
    <text evidence="2">The sequence shown here is derived from an EMBL/GenBank/DDBJ whole genome shotgun (WGS) entry which is preliminary data.</text>
</comment>
<dbReference type="AlphaFoldDB" id="A0A8X6L4C1"/>
<dbReference type="Proteomes" id="UP000887116">
    <property type="component" value="Unassembled WGS sequence"/>
</dbReference>
<keyword evidence="3" id="KW-1185">Reference proteome</keyword>
<feature type="region of interest" description="Disordered" evidence="1">
    <location>
        <begin position="18"/>
        <end position="47"/>
    </location>
</feature>
<dbReference type="EMBL" id="BMAO01004636">
    <property type="protein sequence ID" value="GFQ96019.1"/>
    <property type="molecule type" value="Genomic_DNA"/>
</dbReference>
<evidence type="ECO:0000256" key="1">
    <source>
        <dbReference type="SAM" id="MobiDB-lite"/>
    </source>
</evidence>
<proteinExistence type="predicted"/>